<evidence type="ECO:0000313" key="4">
    <source>
        <dbReference type="Proteomes" id="UP001642409"/>
    </source>
</evidence>
<dbReference type="SUPFAM" id="SSF52058">
    <property type="entry name" value="L domain-like"/>
    <property type="match status" value="1"/>
</dbReference>
<reference evidence="3 4" key="2">
    <citation type="submission" date="2024-07" db="EMBL/GenBank/DDBJ databases">
        <authorList>
            <person name="Akdeniz Z."/>
        </authorList>
    </citation>
    <scope>NUCLEOTIDE SEQUENCE [LARGE SCALE GENOMIC DNA]</scope>
</reference>
<sequence length="351" mass="41024">MQSSKLPSYEQKNTSDTNQLKATPFDNISEYDKQMIQKYQSLIEDGTLTIQQDPNLKSLNFINALKINQLLLYNCKNIVPQFESLTVKKLEIMYCEIQSVKGFQLENLEALKLNNTQNIIKSNTLVQEILRFQKLKELLLYQWEIHISPISQMTGLTKLNLIHCALRGTEALRSLINLEQLCLDDNEDIDITTVQYLINLTILQLESCNLVSLDVLRPLKKLKELYIFNNKIVYLLPLMKLKQLSQFDAGFNKIIDIESIQLHPNFDNFMIADQKQPTKEELEVANMMRDINNQITFLEQMNKKSSRIEEINTVFRQKINQQLQQSCNSHERFLTRAIYLFKKLSSFDNCQ</sequence>
<dbReference type="Gene3D" id="3.80.10.10">
    <property type="entry name" value="Ribonuclease Inhibitor"/>
    <property type="match status" value="1"/>
</dbReference>
<feature type="compositionally biased region" description="Polar residues" evidence="1">
    <location>
        <begin position="1"/>
        <end position="21"/>
    </location>
</feature>
<evidence type="ECO:0000313" key="3">
    <source>
        <dbReference type="EMBL" id="CAL6064502.1"/>
    </source>
</evidence>
<comment type="caution">
    <text evidence="2">The sequence shown here is derived from an EMBL/GenBank/DDBJ whole genome shotgun (WGS) entry which is preliminary data.</text>
</comment>
<dbReference type="PROSITE" id="PS51450">
    <property type="entry name" value="LRR"/>
    <property type="match status" value="1"/>
</dbReference>
<evidence type="ECO:0000256" key="1">
    <source>
        <dbReference type="SAM" id="MobiDB-lite"/>
    </source>
</evidence>
<name>A0AA86UUZ9_9EUKA</name>
<dbReference type="InterPro" id="IPR032675">
    <property type="entry name" value="LRR_dom_sf"/>
</dbReference>
<organism evidence="2">
    <name type="scientific">Hexamita inflata</name>
    <dbReference type="NCBI Taxonomy" id="28002"/>
    <lineage>
        <taxon>Eukaryota</taxon>
        <taxon>Metamonada</taxon>
        <taxon>Diplomonadida</taxon>
        <taxon>Hexamitidae</taxon>
        <taxon>Hexamitinae</taxon>
        <taxon>Hexamita</taxon>
    </lineage>
</organism>
<dbReference type="AlphaFoldDB" id="A0AA86UUZ9"/>
<dbReference type="Proteomes" id="UP001642409">
    <property type="component" value="Unassembled WGS sequence"/>
</dbReference>
<evidence type="ECO:0000313" key="2">
    <source>
        <dbReference type="EMBL" id="CAI9965877.1"/>
    </source>
</evidence>
<accession>A0AA86UUZ9</accession>
<gene>
    <name evidence="3" type="ORF">HINF_LOCUS51384</name>
    <name evidence="2" type="ORF">HINF_LOCUS53522</name>
</gene>
<dbReference type="EMBL" id="CATOUU010000997">
    <property type="protein sequence ID" value="CAI9965877.1"/>
    <property type="molecule type" value="Genomic_DNA"/>
</dbReference>
<dbReference type="EMBL" id="CAXDID020000251">
    <property type="protein sequence ID" value="CAL6064502.1"/>
    <property type="molecule type" value="Genomic_DNA"/>
</dbReference>
<feature type="region of interest" description="Disordered" evidence="1">
    <location>
        <begin position="1"/>
        <end position="22"/>
    </location>
</feature>
<dbReference type="InterPro" id="IPR001611">
    <property type="entry name" value="Leu-rich_rpt"/>
</dbReference>
<protein>
    <submittedName>
        <fullName evidence="2">Protein phosphatase PP1 regulatory subunit sds22</fullName>
    </submittedName>
    <submittedName>
        <fullName evidence="3">Protein_phosphatase PP1 regulatory subunit sds22</fullName>
    </submittedName>
</protein>
<reference evidence="2" key="1">
    <citation type="submission" date="2023-06" db="EMBL/GenBank/DDBJ databases">
        <authorList>
            <person name="Kurt Z."/>
        </authorList>
    </citation>
    <scope>NUCLEOTIDE SEQUENCE</scope>
</reference>
<keyword evidence="4" id="KW-1185">Reference proteome</keyword>
<proteinExistence type="predicted"/>